<organism evidence="1 2">
    <name type="scientific">Saccoglossus kowalevskii</name>
    <name type="common">Acorn worm</name>
    <dbReference type="NCBI Taxonomy" id="10224"/>
    <lineage>
        <taxon>Eukaryota</taxon>
        <taxon>Metazoa</taxon>
        <taxon>Hemichordata</taxon>
        <taxon>Enteropneusta</taxon>
        <taxon>Harrimaniidae</taxon>
        <taxon>Saccoglossus</taxon>
    </lineage>
</organism>
<keyword evidence="1" id="KW-1185">Reference proteome</keyword>
<name>A0ABM0M7H6_SACKO</name>
<evidence type="ECO:0000313" key="2">
    <source>
        <dbReference type="RefSeq" id="XP_006815967.1"/>
    </source>
</evidence>
<protein>
    <submittedName>
        <fullName evidence="2">Uncharacterized protein LOC102803446</fullName>
    </submittedName>
</protein>
<reference evidence="2" key="1">
    <citation type="submission" date="2025-08" db="UniProtKB">
        <authorList>
            <consortium name="RefSeq"/>
        </authorList>
    </citation>
    <scope>IDENTIFICATION</scope>
    <source>
        <tissue evidence="2">Testes</tissue>
    </source>
</reference>
<proteinExistence type="predicted"/>
<accession>A0ABM0M7H6</accession>
<gene>
    <name evidence="2" type="primary">LOC102803446</name>
</gene>
<dbReference type="GeneID" id="102803446"/>
<dbReference type="Proteomes" id="UP000694865">
    <property type="component" value="Unplaced"/>
</dbReference>
<sequence>MVPGPGPVRVRVCLDSRQNIKENQHGKDHIEAEKSKDNQEVVALLDHVVSVAAEDVVGKLCENIYLLCKCEDKSVEYFIFATLCKSKLIFAALNMMCINFKLDLDPVICFKYTWCVNVGEAT</sequence>
<evidence type="ECO:0000313" key="1">
    <source>
        <dbReference type="Proteomes" id="UP000694865"/>
    </source>
</evidence>
<dbReference type="RefSeq" id="XP_006815967.1">
    <property type="nucleotide sequence ID" value="XM_006815904.1"/>
</dbReference>